<protein>
    <recommendedName>
        <fullName evidence="2">VOC domain-containing protein</fullName>
    </recommendedName>
</protein>
<evidence type="ECO:0000313" key="4">
    <source>
        <dbReference type="EMBL" id="CAE8626308.1"/>
    </source>
</evidence>
<comment type="caution">
    <text evidence="3">The sequence shown here is derived from an EMBL/GenBank/DDBJ whole genome shotgun (WGS) entry which is preliminary data.</text>
</comment>
<dbReference type="InterPro" id="IPR043193">
    <property type="entry name" value="GLOD4"/>
</dbReference>
<feature type="chain" id="PRO_5036221905" description="VOC domain-containing protein" evidence="1">
    <location>
        <begin position="30"/>
        <end position="342"/>
    </location>
</feature>
<dbReference type="EMBL" id="CAJNNV010016487">
    <property type="protein sequence ID" value="CAE8604468.1"/>
    <property type="molecule type" value="Genomic_DNA"/>
</dbReference>
<evidence type="ECO:0000313" key="3">
    <source>
        <dbReference type="EMBL" id="CAE8604468.1"/>
    </source>
</evidence>
<name>A0A813ER37_POLGL</name>
<evidence type="ECO:0000313" key="5">
    <source>
        <dbReference type="Proteomes" id="UP000654075"/>
    </source>
</evidence>
<feature type="signal peptide" evidence="1">
    <location>
        <begin position="1"/>
        <end position="29"/>
    </location>
</feature>
<dbReference type="Pfam" id="PF00903">
    <property type="entry name" value="Glyoxalase"/>
    <property type="match status" value="2"/>
</dbReference>
<dbReference type="Gene3D" id="3.10.180.10">
    <property type="entry name" value="2,3-Dihydroxybiphenyl 1,2-Dioxygenase, domain 1"/>
    <property type="match status" value="2"/>
</dbReference>
<dbReference type="PROSITE" id="PS51819">
    <property type="entry name" value="VOC"/>
    <property type="match status" value="2"/>
</dbReference>
<accession>A0A813ER37</accession>
<dbReference type="InterPro" id="IPR037523">
    <property type="entry name" value="VOC_core"/>
</dbReference>
<gene>
    <name evidence="3" type="ORF">PGLA1383_LOCUS22629</name>
    <name evidence="4" type="ORF">PGLA1383_LOCUS43244</name>
</gene>
<feature type="domain" description="VOC" evidence="2">
    <location>
        <begin position="31"/>
        <end position="171"/>
    </location>
</feature>
<keyword evidence="5" id="KW-1185">Reference proteome</keyword>
<organism evidence="3 5">
    <name type="scientific">Polarella glacialis</name>
    <name type="common">Dinoflagellate</name>
    <dbReference type="NCBI Taxonomy" id="89957"/>
    <lineage>
        <taxon>Eukaryota</taxon>
        <taxon>Sar</taxon>
        <taxon>Alveolata</taxon>
        <taxon>Dinophyceae</taxon>
        <taxon>Suessiales</taxon>
        <taxon>Suessiaceae</taxon>
        <taxon>Polarella</taxon>
    </lineage>
</organism>
<dbReference type="PANTHER" id="PTHR46466:SF1">
    <property type="entry name" value="GLYOXALASE DOMAIN-CONTAINING PROTEIN 4"/>
    <property type="match status" value="1"/>
</dbReference>
<dbReference type="PANTHER" id="PTHR46466">
    <property type="entry name" value="GLYOXALASE DOMAIN-CONTAINING PROTEIN 4"/>
    <property type="match status" value="1"/>
</dbReference>
<dbReference type="InterPro" id="IPR004360">
    <property type="entry name" value="Glyas_Fos-R_dOase_dom"/>
</dbReference>
<dbReference type="SUPFAM" id="SSF54593">
    <property type="entry name" value="Glyoxalase/Bleomycin resistance protein/Dihydroxybiphenyl dioxygenase"/>
    <property type="match status" value="2"/>
</dbReference>
<evidence type="ECO:0000256" key="1">
    <source>
        <dbReference type="SAM" id="SignalP"/>
    </source>
</evidence>
<dbReference type="EMBL" id="CAJNNV010028949">
    <property type="protein sequence ID" value="CAE8626308.1"/>
    <property type="molecule type" value="Genomic_DNA"/>
</dbReference>
<dbReference type="Proteomes" id="UP000654075">
    <property type="component" value="Unassembled WGS sequence"/>
</dbReference>
<dbReference type="OrthoDB" id="432204at2759"/>
<dbReference type="AlphaFoldDB" id="A0A813ER37"/>
<dbReference type="InterPro" id="IPR029068">
    <property type="entry name" value="Glyas_Bleomycin-R_OHBP_Dase"/>
</dbReference>
<proteinExistence type="predicted"/>
<reference evidence="3" key="1">
    <citation type="submission" date="2021-02" db="EMBL/GenBank/DDBJ databases">
        <authorList>
            <person name="Dougan E. K."/>
            <person name="Rhodes N."/>
            <person name="Thang M."/>
            <person name="Chan C."/>
        </authorList>
    </citation>
    <scope>NUCLEOTIDE SEQUENCE</scope>
</reference>
<feature type="domain" description="VOC" evidence="2">
    <location>
        <begin position="170"/>
        <end position="296"/>
    </location>
</feature>
<keyword evidence="1" id="KW-0732">Signal</keyword>
<evidence type="ECO:0000259" key="2">
    <source>
        <dbReference type="PROSITE" id="PS51819"/>
    </source>
</evidence>
<sequence>MADARLWHCPTGARSFFLALLAALRLTAGQRSLHWVIRASSLEATLDFTEKVLGMTLLRHEENEAACPITCNGAFDTAWSKTMVGYGPEDRTFTLELTYNYGIERYLKGEGLQRFVLLLPDVGSALARATDRGYAVQALEDGEEGGLVTGPDSYVYELRDRDSQPGRVEQFASVVLRTSDVELLADWYVDVLGMTEDWTCGQGGAEGSSVCLHFADVLEPVSFVIEPTADRRAPRITEWEGRNAMALPEAQIRAISAQIAPQLVIHELRELREKLGTLVILIIRDPAGFEICLVSSETFDPSVRQLTDYVRPNWLQRKAAHHERLASQTSKPDWLARQSEEL</sequence>